<dbReference type="GO" id="GO:0008168">
    <property type="term" value="F:methyltransferase activity"/>
    <property type="evidence" value="ECO:0007669"/>
    <property type="project" value="UniProtKB-KW"/>
</dbReference>
<dbReference type="OrthoDB" id="9805585at2"/>
<name>A0A3A8ATL4_9HYPH</name>
<dbReference type="GO" id="GO:0003723">
    <property type="term" value="F:RNA binding"/>
    <property type="evidence" value="ECO:0007669"/>
    <property type="project" value="UniProtKB-KW"/>
</dbReference>
<dbReference type="CDD" id="cd02440">
    <property type="entry name" value="AdoMet_MTases"/>
    <property type="match status" value="1"/>
</dbReference>
<keyword evidence="3" id="KW-1185">Reference proteome</keyword>
<dbReference type="InterPro" id="IPR029063">
    <property type="entry name" value="SAM-dependent_MTases_sf"/>
</dbReference>
<reference evidence="2 3" key="1">
    <citation type="journal article" date="2018" name="Int. J. Syst. Bacteriol.">
        <title>Oceaniradius stylonemae gen. nov., sp. nov., isolated from a red alga, Stylonema cornu-cervi.</title>
        <authorList>
            <person name="Jeong S."/>
        </authorList>
    </citation>
    <scope>NUCLEOTIDE SEQUENCE [LARGE SCALE GENOMIC DNA]</scope>
    <source>
        <strain evidence="2 3">StC1</strain>
    </source>
</reference>
<evidence type="ECO:0000256" key="1">
    <source>
        <dbReference type="SAM" id="MobiDB-lite"/>
    </source>
</evidence>
<feature type="compositionally biased region" description="Polar residues" evidence="1">
    <location>
        <begin position="7"/>
        <end position="18"/>
    </location>
</feature>
<protein>
    <submittedName>
        <fullName evidence="2">SAM-dependent methyltransferase</fullName>
    </submittedName>
</protein>
<comment type="caution">
    <text evidence="2">The sequence shown here is derived from an EMBL/GenBank/DDBJ whole genome shotgun (WGS) entry which is preliminary data.</text>
</comment>
<evidence type="ECO:0000313" key="3">
    <source>
        <dbReference type="Proteomes" id="UP000246132"/>
    </source>
</evidence>
<gene>
    <name evidence="2" type="ORF">DEM25_001250</name>
</gene>
<sequence>MFRSPRRVSSVTPTSRQTAVEMARPIDCRSGLPVLELGPGTGPVTRAILDRGVAPGDLYAIEQSADLCRHLEKAFPGVNVIHGDAFDLDTTLAATGVSLFDCVISGIPLLSFGPERSDALLMSAIGRVPPGRPMVQITYSAKAPLQPSDPRVRMHRSARVVRNLPPASVWLYSRPD</sequence>
<evidence type="ECO:0000313" key="2">
    <source>
        <dbReference type="EMBL" id="RKF08681.1"/>
    </source>
</evidence>
<keyword evidence="2" id="KW-0489">Methyltransferase</keyword>
<feature type="region of interest" description="Disordered" evidence="1">
    <location>
        <begin position="1"/>
        <end position="20"/>
    </location>
</feature>
<keyword evidence="2" id="KW-0808">Transferase</keyword>
<dbReference type="EMBL" id="QFWV02000001">
    <property type="protein sequence ID" value="RKF08681.1"/>
    <property type="molecule type" value="Genomic_DNA"/>
</dbReference>
<dbReference type="GO" id="GO:0032259">
    <property type="term" value="P:methylation"/>
    <property type="evidence" value="ECO:0007669"/>
    <property type="project" value="UniProtKB-KW"/>
</dbReference>
<organism evidence="2 3">
    <name type="scientific">Oceaniradius stylonematis</name>
    <dbReference type="NCBI Taxonomy" id="2184161"/>
    <lineage>
        <taxon>Bacteria</taxon>
        <taxon>Pseudomonadati</taxon>
        <taxon>Pseudomonadota</taxon>
        <taxon>Alphaproteobacteria</taxon>
        <taxon>Hyphomicrobiales</taxon>
        <taxon>Ahrensiaceae</taxon>
        <taxon>Oceaniradius</taxon>
    </lineage>
</organism>
<dbReference type="Gene3D" id="3.40.50.150">
    <property type="entry name" value="Vaccinia Virus protein VP39"/>
    <property type="match status" value="1"/>
</dbReference>
<dbReference type="AlphaFoldDB" id="A0A3A8ATL4"/>
<proteinExistence type="predicted"/>
<accession>A0A3A8ATL4</accession>
<dbReference type="Proteomes" id="UP000246132">
    <property type="component" value="Unassembled WGS sequence"/>
</dbReference>
<dbReference type="SUPFAM" id="SSF53335">
    <property type="entry name" value="S-adenosyl-L-methionine-dependent methyltransferases"/>
    <property type="match status" value="1"/>
</dbReference>